<evidence type="ECO:0000313" key="2">
    <source>
        <dbReference type="RefSeq" id="XP_075086095.1"/>
    </source>
</evidence>
<reference evidence="2" key="2">
    <citation type="submission" date="2025-08" db="UniProtKB">
        <authorList>
            <consortium name="RefSeq"/>
        </authorList>
    </citation>
    <scope>IDENTIFICATION</scope>
    <source>
        <tissue evidence="2">Leaf</tissue>
    </source>
</reference>
<name>A0AC58SMA3_TOBAC</name>
<proteinExistence type="predicted"/>
<sequence>MAITDDSLGQNPGTQFTTEHATQSTRNQVNKAIGIDYNHPLFLFPSDVSRIQIILFQLTEIENYSIWFRSMRVALLGRNKLGLLGGIMYASSAQVIWEDLAENFNKVDDTRTFNLPKEMTTLSQGTTSVSVYFSKLKDLWEEFEALVPAPARSQILMRSPTPTVNQAYALIVSDEGQKSVIATTGS</sequence>
<dbReference type="RefSeq" id="XP_075086095.1">
    <property type="nucleotide sequence ID" value="XM_075229994.1"/>
</dbReference>
<reference evidence="1" key="1">
    <citation type="journal article" date="2014" name="Nat. Commun.">
        <title>The tobacco genome sequence and its comparison with those of tomato and potato.</title>
        <authorList>
            <person name="Sierro N."/>
            <person name="Battey J.N."/>
            <person name="Ouadi S."/>
            <person name="Bakaher N."/>
            <person name="Bovet L."/>
            <person name="Willig A."/>
            <person name="Goepfert S."/>
            <person name="Peitsch M.C."/>
            <person name="Ivanov N.V."/>
        </authorList>
    </citation>
    <scope>NUCLEOTIDE SEQUENCE [LARGE SCALE GENOMIC DNA]</scope>
</reference>
<accession>A0AC58SMA3</accession>
<evidence type="ECO:0000313" key="1">
    <source>
        <dbReference type="Proteomes" id="UP000790787"/>
    </source>
</evidence>
<gene>
    <name evidence="2" type="primary">LOC142168835</name>
</gene>
<protein>
    <submittedName>
        <fullName evidence="2">Uncharacterized protein LOC142168835</fullName>
    </submittedName>
</protein>
<organism evidence="1 2">
    <name type="scientific">Nicotiana tabacum</name>
    <name type="common">Common tobacco</name>
    <dbReference type="NCBI Taxonomy" id="4097"/>
    <lineage>
        <taxon>Eukaryota</taxon>
        <taxon>Viridiplantae</taxon>
        <taxon>Streptophyta</taxon>
        <taxon>Embryophyta</taxon>
        <taxon>Tracheophyta</taxon>
        <taxon>Spermatophyta</taxon>
        <taxon>Magnoliopsida</taxon>
        <taxon>eudicotyledons</taxon>
        <taxon>Gunneridae</taxon>
        <taxon>Pentapetalae</taxon>
        <taxon>asterids</taxon>
        <taxon>lamiids</taxon>
        <taxon>Solanales</taxon>
        <taxon>Solanaceae</taxon>
        <taxon>Nicotianoideae</taxon>
        <taxon>Nicotianeae</taxon>
        <taxon>Nicotiana</taxon>
    </lineage>
</organism>
<dbReference type="Proteomes" id="UP000790787">
    <property type="component" value="Chromosome 14"/>
</dbReference>
<keyword evidence="1" id="KW-1185">Reference proteome</keyword>